<proteinExistence type="predicted"/>
<protein>
    <recommendedName>
        <fullName evidence="1">Cyanophage baseplate Pam3 plug gp18 domain-containing protein</fullName>
    </recommendedName>
</protein>
<gene>
    <name evidence="2" type="ORF">RFB13_18090</name>
</gene>
<dbReference type="Pfam" id="PF22479">
    <property type="entry name" value="Pam3_gp18"/>
    <property type="match status" value="1"/>
</dbReference>
<reference evidence="2 3" key="1">
    <citation type="submission" date="2023-08" db="EMBL/GenBank/DDBJ databases">
        <title>Complete Genome and Methylome dissection of Serratia fonticola NEB369.</title>
        <authorList>
            <person name="Fomenkov A."/>
            <person name="Roberts R.D."/>
        </authorList>
    </citation>
    <scope>NUCLEOTIDE SEQUENCE [LARGE SCALE GENOMIC DNA]</scope>
    <source>
        <strain evidence="2 3">NEB369</strain>
    </source>
</reference>
<sequence>MNISEIPLAPVNQQFRISLGAIVVNMRILWRDEAGWTLDLTDENGGAMAYGLPLVPGRDLLGQFKHLGINGMLVIASDVTAEEYPTKNNLGISSHLYFVEV</sequence>
<evidence type="ECO:0000313" key="3">
    <source>
        <dbReference type="Proteomes" id="UP001235341"/>
    </source>
</evidence>
<evidence type="ECO:0000313" key="2">
    <source>
        <dbReference type="EMBL" id="WMT13134.1"/>
    </source>
</evidence>
<dbReference type="EMBL" id="CP133586">
    <property type="protein sequence ID" value="WMT13134.1"/>
    <property type="molecule type" value="Genomic_DNA"/>
</dbReference>
<name>A0ABY9PI88_SERFO</name>
<feature type="domain" description="Cyanophage baseplate Pam3 plug gp18" evidence="1">
    <location>
        <begin position="4"/>
        <end position="100"/>
    </location>
</feature>
<dbReference type="InterPro" id="IPR054252">
    <property type="entry name" value="Pam3_gp18"/>
</dbReference>
<organism evidence="2 3">
    <name type="scientific">Serratia fonticola</name>
    <dbReference type="NCBI Taxonomy" id="47917"/>
    <lineage>
        <taxon>Bacteria</taxon>
        <taxon>Pseudomonadati</taxon>
        <taxon>Pseudomonadota</taxon>
        <taxon>Gammaproteobacteria</taxon>
        <taxon>Enterobacterales</taxon>
        <taxon>Yersiniaceae</taxon>
        <taxon>Serratia</taxon>
    </lineage>
</organism>
<dbReference type="Proteomes" id="UP001235341">
    <property type="component" value="Chromosome"/>
</dbReference>
<accession>A0ABY9PI88</accession>
<dbReference type="RefSeq" id="WP_309205033.1">
    <property type="nucleotide sequence ID" value="NZ_CP133586.1"/>
</dbReference>
<evidence type="ECO:0000259" key="1">
    <source>
        <dbReference type="Pfam" id="PF22479"/>
    </source>
</evidence>
<keyword evidence="3" id="KW-1185">Reference proteome</keyword>